<dbReference type="InterPro" id="IPR036249">
    <property type="entry name" value="Thioredoxin-like_sf"/>
</dbReference>
<dbReference type="GO" id="GO:0016491">
    <property type="term" value="F:oxidoreductase activity"/>
    <property type="evidence" value="ECO:0007669"/>
    <property type="project" value="InterPro"/>
</dbReference>
<dbReference type="PANTHER" id="PTHR42852:SF1">
    <property type="entry name" value="THIOREDOXIN-LIKE PROTEIN YNEN"/>
    <property type="match status" value="1"/>
</dbReference>
<dbReference type="AlphaFoldDB" id="A0A916QDZ7"/>
<keyword evidence="2" id="KW-0201">Cytochrome c-type biogenesis</keyword>
<dbReference type="Proteomes" id="UP000654993">
    <property type="component" value="Unassembled WGS sequence"/>
</dbReference>
<dbReference type="Gene3D" id="3.40.30.10">
    <property type="entry name" value="Glutaredoxin"/>
    <property type="match status" value="1"/>
</dbReference>
<dbReference type="InterPro" id="IPR013740">
    <property type="entry name" value="Redoxin"/>
</dbReference>
<evidence type="ECO:0000256" key="1">
    <source>
        <dbReference type="ARBA" id="ARBA00004196"/>
    </source>
</evidence>
<dbReference type="GO" id="GO:0030313">
    <property type="term" value="C:cell envelope"/>
    <property type="evidence" value="ECO:0007669"/>
    <property type="project" value="UniProtKB-SubCell"/>
</dbReference>
<dbReference type="CDD" id="cd02966">
    <property type="entry name" value="TlpA_like_family"/>
    <property type="match status" value="1"/>
</dbReference>
<dbReference type="GO" id="GO:0017004">
    <property type="term" value="P:cytochrome complex assembly"/>
    <property type="evidence" value="ECO:0007669"/>
    <property type="project" value="UniProtKB-KW"/>
</dbReference>
<dbReference type="SUPFAM" id="SSF52833">
    <property type="entry name" value="Thioredoxin-like"/>
    <property type="match status" value="1"/>
</dbReference>
<accession>A0A916QDZ7</accession>
<proteinExistence type="predicted"/>
<dbReference type="PANTHER" id="PTHR42852">
    <property type="entry name" value="THIOL:DISULFIDE INTERCHANGE PROTEIN DSBE"/>
    <property type="match status" value="1"/>
</dbReference>
<dbReference type="PROSITE" id="PS00194">
    <property type="entry name" value="THIOREDOXIN_1"/>
    <property type="match status" value="1"/>
</dbReference>
<sequence length="174" mass="19349">MKRNLLILVVAVLLIGVAVVTNASKEELPQEVAPKVGFLAPNFKLATLDGGEYVFDHAKLERPVLINFWASWCGPCQSEAPALAELHEKYKGKVDFVAVNATSAEFYGTDKVSEFVETYDLKMPIPLDYEGKSLQAYNVIGFPLTVLIDQNGVIKHMMNYEFNPEDLDRKLAAL</sequence>
<dbReference type="InterPro" id="IPR013766">
    <property type="entry name" value="Thioredoxin_domain"/>
</dbReference>
<protein>
    <submittedName>
        <fullName evidence="4">Thioredoxin</fullName>
    </submittedName>
</protein>
<dbReference type="InterPro" id="IPR017937">
    <property type="entry name" value="Thioredoxin_CS"/>
</dbReference>
<reference evidence="4" key="2">
    <citation type="journal article" date="2021" name="Data Brief">
        <title>Draft genome sequence data of the facultative, thermophilic, xylanolytic bacterium Paenibacillus sp. strain DA-C8.</title>
        <authorList>
            <person name="Chhe C."/>
            <person name="Uke A."/>
            <person name="Baramee S."/>
            <person name="Ungkulpasvich U."/>
            <person name="Tachaapaikoon C."/>
            <person name="Pason P."/>
            <person name="Waeonukul R."/>
            <person name="Ratanakhanokchai K."/>
            <person name="Kosugi A."/>
        </authorList>
    </citation>
    <scope>NUCLEOTIDE SEQUENCE</scope>
    <source>
        <strain evidence="4">DA-C8</strain>
    </source>
</reference>
<evidence type="ECO:0000313" key="4">
    <source>
        <dbReference type="EMBL" id="GFR37844.1"/>
    </source>
</evidence>
<comment type="subcellular location">
    <subcellularLocation>
        <location evidence="1">Cell envelope</location>
    </subcellularLocation>
</comment>
<evidence type="ECO:0000259" key="3">
    <source>
        <dbReference type="PROSITE" id="PS51352"/>
    </source>
</evidence>
<keyword evidence="5" id="KW-1185">Reference proteome</keyword>
<dbReference type="EMBL" id="BMAQ01000007">
    <property type="protein sequence ID" value="GFR37844.1"/>
    <property type="molecule type" value="Genomic_DNA"/>
</dbReference>
<comment type="caution">
    <text evidence="4">The sequence shown here is derived from an EMBL/GenBank/DDBJ whole genome shotgun (WGS) entry which is preliminary data.</text>
</comment>
<feature type="domain" description="Thioredoxin" evidence="3">
    <location>
        <begin position="34"/>
        <end position="174"/>
    </location>
</feature>
<dbReference type="RefSeq" id="WP_200966118.1">
    <property type="nucleotide sequence ID" value="NZ_BMAQ01000007.1"/>
</dbReference>
<gene>
    <name evidence="4" type="ORF">PRECH8_11400</name>
</gene>
<evidence type="ECO:0000313" key="5">
    <source>
        <dbReference type="Proteomes" id="UP000654993"/>
    </source>
</evidence>
<evidence type="ECO:0000256" key="2">
    <source>
        <dbReference type="ARBA" id="ARBA00022748"/>
    </source>
</evidence>
<dbReference type="InterPro" id="IPR050553">
    <property type="entry name" value="Thioredoxin_ResA/DsbE_sf"/>
</dbReference>
<dbReference type="PROSITE" id="PS51352">
    <property type="entry name" value="THIOREDOXIN_2"/>
    <property type="match status" value="1"/>
</dbReference>
<reference evidence="4" key="1">
    <citation type="submission" date="2020-08" db="EMBL/GenBank/DDBJ databases">
        <authorList>
            <person name="Uke A."/>
            <person name="Chhe C."/>
            <person name="Baramee S."/>
            <person name="Kosugi A."/>
        </authorList>
    </citation>
    <scope>NUCLEOTIDE SEQUENCE</scope>
    <source>
        <strain evidence="4">DA-C8</strain>
    </source>
</reference>
<name>A0A916QDZ7_9BACL</name>
<organism evidence="4 5">
    <name type="scientific">Insulibacter thermoxylanivorax</name>
    <dbReference type="NCBI Taxonomy" id="2749268"/>
    <lineage>
        <taxon>Bacteria</taxon>
        <taxon>Bacillati</taxon>
        <taxon>Bacillota</taxon>
        <taxon>Bacilli</taxon>
        <taxon>Bacillales</taxon>
        <taxon>Paenibacillaceae</taxon>
        <taxon>Insulibacter</taxon>
    </lineage>
</organism>
<dbReference type="Pfam" id="PF08534">
    <property type="entry name" value="Redoxin"/>
    <property type="match status" value="1"/>
</dbReference>